<evidence type="ECO:0000259" key="3">
    <source>
        <dbReference type="Pfam" id="PF11800"/>
    </source>
</evidence>
<dbReference type="Pfam" id="PF11800">
    <property type="entry name" value="RP-C_C"/>
    <property type="match status" value="1"/>
</dbReference>
<gene>
    <name evidence="4" type="primary">repC</name>
    <name evidence="4" type="ORF">ACFOHJ_15280</name>
</gene>
<dbReference type="SUPFAM" id="SSF46785">
    <property type="entry name" value="Winged helix' DNA-binding domain"/>
    <property type="match status" value="1"/>
</dbReference>
<dbReference type="InterPro" id="IPR047611">
    <property type="entry name" value="RepABC_RepC"/>
</dbReference>
<dbReference type="EMBL" id="JBHRTK010000014">
    <property type="protein sequence ID" value="MFC3207586.1"/>
    <property type="molecule type" value="Genomic_DNA"/>
</dbReference>
<feature type="domain" description="Plasmid replication protein C N-terminal" evidence="2">
    <location>
        <begin position="13"/>
        <end position="186"/>
    </location>
</feature>
<dbReference type="InterPro" id="IPR036390">
    <property type="entry name" value="WH_DNA-bd_sf"/>
</dbReference>
<reference evidence="5" key="1">
    <citation type="journal article" date="2019" name="Int. J. Syst. Evol. Microbiol.">
        <title>The Global Catalogue of Microorganisms (GCM) 10K type strain sequencing project: providing services to taxonomists for standard genome sequencing and annotation.</title>
        <authorList>
            <consortium name="The Broad Institute Genomics Platform"/>
            <consortium name="The Broad Institute Genome Sequencing Center for Infectious Disease"/>
            <person name="Wu L."/>
            <person name="Ma J."/>
        </authorList>
    </citation>
    <scope>NUCLEOTIDE SEQUENCE [LARGE SCALE GENOMIC DNA]</scope>
    <source>
        <strain evidence="5">KCTC 52165</strain>
    </source>
</reference>
<name>A0ABV7KCR7_9HYPH</name>
<dbReference type="CDD" id="cd00090">
    <property type="entry name" value="HTH_ARSR"/>
    <property type="match status" value="1"/>
</dbReference>
<organism evidence="4 5">
    <name type="scientific">Aquamicrobium soli</name>
    <dbReference type="NCBI Taxonomy" id="1811518"/>
    <lineage>
        <taxon>Bacteria</taxon>
        <taxon>Pseudomonadati</taxon>
        <taxon>Pseudomonadota</taxon>
        <taxon>Alphaproteobacteria</taxon>
        <taxon>Hyphomicrobiales</taxon>
        <taxon>Phyllobacteriaceae</taxon>
        <taxon>Aquamicrobium</taxon>
    </lineage>
</organism>
<comment type="caution">
    <text evidence="4">The sequence shown here is derived from an EMBL/GenBank/DDBJ whole genome shotgun (WGS) entry which is preliminary data.</text>
</comment>
<dbReference type="RefSeq" id="WP_378221910.1">
    <property type="nucleotide sequence ID" value="NZ_JBHRTK010000014.1"/>
</dbReference>
<dbReference type="NCBIfam" id="NF010396">
    <property type="entry name" value="PRK13824.1"/>
    <property type="match status" value="1"/>
</dbReference>
<dbReference type="InterPro" id="IPR005090">
    <property type="entry name" value="RepC_N"/>
</dbReference>
<feature type="domain" description="Plasmid replication protein C C-terminal" evidence="3">
    <location>
        <begin position="302"/>
        <end position="401"/>
    </location>
</feature>
<evidence type="ECO:0000313" key="4">
    <source>
        <dbReference type="EMBL" id="MFC3207586.1"/>
    </source>
</evidence>
<protein>
    <submittedName>
        <fullName evidence="4">Plasmid replication protein RepC</fullName>
    </submittedName>
</protein>
<dbReference type="Proteomes" id="UP001595583">
    <property type="component" value="Unassembled WGS sequence"/>
</dbReference>
<evidence type="ECO:0000313" key="5">
    <source>
        <dbReference type="Proteomes" id="UP001595583"/>
    </source>
</evidence>
<dbReference type="NCBIfam" id="NF040974">
    <property type="entry name" value="RepABC_RepC"/>
    <property type="match status" value="1"/>
</dbReference>
<dbReference type="Pfam" id="PF03428">
    <property type="entry name" value="RP-C"/>
    <property type="match status" value="1"/>
</dbReference>
<evidence type="ECO:0000259" key="2">
    <source>
        <dbReference type="Pfam" id="PF03428"/>
    </source>
</evidence>
<accession>A0ABV7KCR7</accession>
<proteinExistence type="predicted"/>
<dbReference type="InterPro" id="IPR011991">
    <property type="entry name" value="ArsR-like_HTH"/>
</dbReference>
<evidence type="ECO:0000256" key="1">
    <source>
        <dbReference type="SAM" id="MobiDB-lite"/>
    </source>
</evidence>
<dbReference type="InterPro" id="IPR021760">
    <property type="entry name" value="RepC_C"/>
</dbReference>
<feature type="region of interest" description="Disordered" evidence="1">
    <location>
        <begin position="252"/>
        <end position="275"/>
    </location>
</feature>
<keyword evidence="5" id="KW-1185">Reference proteome</keyword>
<sequence>MEPHTPTTPFGRRSLTLAHVATQIAAASRPPEKVVHKWKIFQAICRARPSLGVTERALSVLNALLTFHPETALTGEDDLVVFPSNQLLSLRAHGMPASTLRRHLAVLVDAGLIVRRDSPNGKRYARKGASGEIELAFGFDLSPLVVRSEEFESMAAAVEAEARAIKLARERITLCRRDIAKMIATGIEEGVPTRRGGQGPADWAEVHAGFRSIVEGIPRTATRVQLEAAAEELSQLADDVLNLLENHVKAQDMSANESRSERHIQNSNPDPLIDLEPGFRGSRAARAVPEPETPRVAETAYPLGLVMKACPDIADYAKGGIASWRDLLATAAVVRSMLGISPSAWEEAQAVMGEMQAAVVVACILQRGAAIRSAGGYLRGLTEKARAGEFSLGPILMSQVNAQLRTKRSA</sequence>